<keyword evidence="2" id="KW-0347">Helicase</keyword>
<keyword evidence="3" id="KW-1185">Reference proteome</keyword>
<evidence type="ECO:0000313" key="3">
    <source>
        <dbReference type="Proteomes" id="UP001642464"/>
    </source>
</evidence>
<name>A0ABP0P4K2_9DINO</name>
<dbReference type="GO" id="GO:0004386">
    <property type="term" value="F:helicase activity"/>
    <property type="evidence" value="ECO:0007669"/>
    <property type="project" value="UniProtKB-KW"/>
</dbReference>
<protein>
    <submittedName>
        <fullName evidence="2">ATP-dependent DNA helicase</fullName>
    </submittedName>
</protein>
<feature type="domain" description="Helitron helicase-like" evidence="1">
    <location>
        <begin position="8"/>
        <end position="184"/>
    </location>
</feature>
<keyword evidence="2" id="KW-0378">Hydrolase</keyword>
<organism evidence="2 3">
    <name type="scientific">Durusdinium trenchii</name>
    <dbReference type="NCBI Taxonomy" id="1381693"/>
    <lineage>
        <taxon>Eukaryota</taxon>
        <taxon>Sar</taxon>
        <taxon>Alveolata</taxon>
        <taxon>Dinophyceae</taxon>
        <taxon>Suessiales</taxon>
        <taxon>Symbiodiniaceae</taxon>
        <taxon>Durusdinium</taxon>
    </lineage>
</organism>
<evidence type="ECO:0000313" key="2">
    <source>
        <dbReference type="EMBL" id="CAK9070711.1"/>
    </source>
</evidence>
<comment type="caution">
    <text evidence="2">The sequence shown here is derived from an EMBL/GenBank/DDBJ whole genome shotgun (WGS) entry which is preliminary data.</text>
</comment>
<dbReference type="Proteomes" id="UP001642464">
    <property type="component" value="Unassembled WGS sequence"/>
</dbReference>
<sequence>MITNLEARTRNVAGTHEVRSTMRHQTHAYRVKFGLAIFITFSPSERDSTLMVRMARARPTDPAAVADSRKAFYSREKPQLDVEFCRLSPERLAEELPNYQDRRALLARDPLARHYGFQVLVGLALRHIFGLRFCPQCPNCSCSDEPCADAFGSNATARGGVFGRMDAVYGSLECQKSGAFHLHGQFFLQCVHQFTPLCELVRLGKKPMLELLRKYSDYSAHVRRMVYCDKAGWDEKQKEVEDEWPEYKQSTLMLNRPRYQIEQEMPALMWKQTYLAEDVELLQMHKQHHVHIVDG</sequence>
<dbReference type="EMBL" id="CAXAMM010033077">
    <property type="protein sequence ID" value="CAK9070711.1"/>
    <property type="molecule type" value="Genomic_DNA"/>
</dbReference>
<accession>A0ABP0P4K2</accession>
<keyword evidence="2" id="KW-0067">ATP-binding</keyword>
<dbReference type="InterPro" id="IPR025476">
    <property type="entry name" value="Helitron_helicase-like"/>
</dbReference>
<gene>
    <name evidence="2" type="ORF">SCF082_LOCUS35119</name>
</gene>
<keyword evidence="2" id="KW-0547">Nucleotide-binding</keyword>
<evidence type="ECO:0000259" key="1">
    <source>
        <dbReference type="Pfam" id="PF14214"/>
    </source>
</evidence>
<feature type="non-terminal residue" evidence="2">
    <location>
        <position position="295"/>
    </location>
</feature>
<reference evidence="2 3" key="1">
    <citation type="submission" date="2024-02" db="EMBL/GenBank/DDBJ databases">
        <authorList>
            <person name="Chen Y."/>
            <person name="Shah S."/>
            <person name="Dougan E. K."/>
            <person name="Thang M."/>
            <person name="Chan C."/>
        </authorList>
    </citation>
    <scope>NUCLEOTIDE SEQUENCE [LARGE SCALE GENOMIC DNA]</scope>
</reference>
<dbReference type="Pfam" id="PF14214">
    <property type="entry name" value="Helitron_like_N"/>
    <property type="match status" value="1"/>
</dbReference>
<proteinExistence type="predicted"/>